<sequence length="142" mass="16064">MQRSNHDSRCPLTFGANLQRLQSLALTKVMFSVIAMLISLLAIFIIAWGPFLTQALYVPIVDRTVDFAYSNRLFREAFTLLSFANATIDAFLIPIFSKQFRIAFARIFRLTAYVAIMSKPSEMTMTSTLTTVNPNISNSRQI</sequence>
<dbReference type="SUPFAM" id="SSF81321">
    <property type="entry name" value="Family A G protein-coupled receptor-like"/>
    <property type="match status" value="1"/>
</dbReference>
<keyword evidence="1" id="KW-1133">Transmembrane helix</keyword>
<reference evidence="3" key="3">
    <citation type="submission" date="2015-06" db="UniProtKB">
        <authorList>
            <consortium name="EnsemblMetazoa"/>
        </authorList>
    </citation>
    <scope>IDENTIFICATION</scope>
</reference>
<accession>R7VI62</accession>
<dbReference type="EMBL" id="KB291867">
    <property type="protein sequence ID" value="ELU18538.1"/>
    <property type="molecule type" value="Genomic_DNA"/>
</dbReference>
<reference evidence="4" key="1">
    <citation type="submission" date="2012-12" db="EMBL/GenBank/DDBJ databases">
        <authorList>
            <person name="Hellsten U."/>
            <person name="Grimwood J."/>
            <person name="Chapman J.A."/>
            <person name="Shapiro H."/>
            <person name="Aerts A."/>
            <person name="Otillar R.P."/>
            <person name="Terry A.Y."/>
            <person name="Boore J.L."/>
            <person name="Simakov O."/>
            <person name="Marletaz F."/>
            <person name="Cho S.-J."/>
            <person name="Edsinger-Gonzales E."/>
            <person name="Havlak P."/>
            <person name="Kuo D.-H."/>
            <person name="Larsson T."/>
            <person name="Lv J."/>
            <person name="Arendt D."/>
            <person name="Savage R."/>
            <person name="Osoegawa K."/>
            <person name="de Jong P."/>
            <person name="Lindberg D.R."/>
            <person name="Seaver E.C."/>
            <person name="Weisblat D.A."/>
            <person name="Putnam N.H."/>
            <person name="Grigoriev I.V."/>
            <person name="Rokhsar D.S."/>
        </authorList>
    </citation>
    <scope>NUCLEOTIDE SEQUENCE</scope>
    <source>
        <strain evidence="4">I ESC-2004</strain>
    </source>
</reference>
<proteinExistence type="predicted"/>
<dbReference type="EMBL" id="AMQN01016246">
    <property type="status" value="NOT_ANNOTATED_CDS"/>
    <property type="molecule type" value="Genomic_DNA"/>
</dbReference>
<evidence type="ECO:0000313" key="4">
    <source>
        <dbReference type="Proteomes" id="UP000014760"/>
    </source>
</evidence>
<evidence type="ECO:0008006" key="5">
    <source>
        <dbReference type="Google" id="ProtNLM"/>
    </source>
</evidence>
<dbReference type="HOGENOM" id="CLU_1817586_0_0_1"/>
<evidence type="ECO:0000313" key="2">
    <source>
        <dbReference type="EMBL" id="ELU18538.1"/>
    </source>
</evidence>
<feature type="transmembrane region" description="Helical" evidence="1">
    <location>
        <begin position="29"/>
        <end position="57"/>
    </location>
</feature>
<evidence type="ECO:0000256" key="1">
    <source>
        <dbReference type="SAM" id="Phobius"/>
    </source>
</evidence>
<dbReference type="Gene3D" id="1.20.1070.10">
    <property type="entry name" value="Rhodopsin 7-helix transmembrane proteins"/>
    <property type="match status" value="1"/>
</dbReference>
<dbReference type="Proteomes" id="UP000014760">
    <property type="component" value="Unassembled WGS sequence"/>
</dbReference>
<keyword evidence="1" id="KW-0472">Membrane</keyword>
<dbReference type="AlphaFoldDB" id="R7VI62"/>
<organism evidence="2">
    <name type="scientific">Capitella teleta</name>
    <name type="common">Polychaete worm</name>
    <dbReference type="NCBI Taxonomy" id="283909"/>
    <lineage>
        <taxon>Eukaryota</taxon>
        <taxon>Metazoa</taxon>
        <taxon>Spiralia</taxon>
        <taxon>Lophotrochozoa</taxon>
        <taxon>Annelida</taxon>
        <taxon>Polychaeta</taxon>
        <taxon>Sedentaria</taxon>
        <taxon>Scolecida</taxon>
        <taxon>Capitellidae</taxon>
        <taxon>Capitella</taxon>
    </lineage>
</organism>
<name>R7VI62_CAPTE</name>
<protein>
    <recommendedName>
        <fullName evidence="5">G-protein coupled receptors family 1 profile domain-containing protein</fullName>
    </recommendedName>
</protein>
<dbReference type="EnsemblMetazoa" id="CapteT197407">
    <property type="protein sequence ID" value="CapteP197407"/>
    <property type="gene ID" value="CapteG197407"/>
</dbReference>
<keyword evidence="1" id="KW-0812">Transmembrane</keyword>
<evidence type="ECO:0000313" key="3">
    <source>
        <dbReference type="EnsemblMetazoa" id="CapteP197407"/>
    </source>
</evidence>
<gene>
    <name evidence="2" type="ORF">CAPTEDRAFT_197407</name>
</gene>
<feature type="transmembrane region" description="Helical" evidence="1">
    <location>
        <begin position="77"/>
        <end position="96"/>
    </location>
</feature>
<keyword evidence="4" id="KW-1185">Reference proteome</keyword>
<reference evidence="2 4" key="2">
    <citation type="journal article" date="2013" name="Nature">
        <title>Insights into bilaterian evolution from three spiralian genomes.</title>
        <authorList>
            <person name="Simakov O."/>
            <person name="Marletaz F."/>
            <person name="Cho S.J."/>
            <person name="Edsinger-Gonzales E."/>
            <person name="Havlak P."/>
            <person name="Hellsten U."/>
            <person name="Kuo D.H."/>
            <person name="Larsson T."/>
            <person name="Lv J."/>
            <person name="Arendt D."/>
            <person name="Savage R."/>
            <person name="Osoegawa K."/>
            <person name="de Jong P."/>
            <person name="Grimwood J."/>
            <person name="Chapman J.A."/>
            <person name="Shapiro H."/>
            <person name="Aerts A."/>
            <person name="Otillar R.P."/>
            <person name="Terry A.Y."/>
            <person name="Boore J.L."/>
            <person name="Grigoriev I.V."/>
            <person name="Lindberg D.R."/>
            <person name="Seaver E.C."/>
            <person name="Weisblat D.A."/>
            <person name="Putnam N.H."/>
            <person name="Rokhsar D.S."/>
        </authorList>
    </citation>
    <scope>NUCLEOTIDE SEQUENCE</scope>
    <source>
        <strain evidence="2 4">I ESC-2004</strain>
    </source>
</reference>